<dbReference type="InterPro" id="IPR006439">
    <property type="entry name" value="HAD-SF_hydro_IA"/>
</dbReference>
<dbReference type="Proteomes" id="UP000195440">
    <property type="component" value="Unassembled WGS sequence"/>
</dbReference>
<accession>A0A1Y3PB97</accession>
<dbReference type="InterPro" id="IPR036412">
    <property type="entry name" value="HAD-like_sf"/>
</dbReference>
<dbReference type="AlphaFoldDB" id="A0A1Y3PB97"/>
<dbReference type="InterPro" id="IPR023214">
    <property type="entry name" value="HAD_sf"/>
</dbReference>
<dbReference type="NCBIfam" id="TIGR01549">
    <property type="entry name" value="HAD-SF-IA-v1"/>
    <property type="match status" value="1"/>
</dbReference>
<keyword evidence="2" id="KW-1185">Reference proteome</keyword>
<dbReference type="PANTHER" id="PTHR46649:SF4">
    <property type="entry name" value="HALOACID DEHALOGENASE-LIKE HYDROLASE (HAD) SUPERFAMILY PROTEIN"/>
    <property type="match status" value="1"/>
</dbReference>
<dbReference type="RefSeq" id="WP_087264328.1">
    <property type="nucleotide sequence ID" value="NZ_JBJGBV010000001.1"/>
</dbReference>
<proteinExistence type="predicted"/>
<dbReference type="Pfam" id="PF00702">
    <property type="entry name" value="Hydrolase"/>
    <property type="match status" value="1"/>
</dbReference>
<evidence type="ECO:0000313" key="2">
    <source>
        <dbReference type="Proteomes" id="UP000195440"/>
    </source>
</evidence>
<name>A0A1Y3PB97_9PSED</name>
<dbReference type="OrthoDB" id="5699629at2"/>
<protein>
    <submittedName>
        <fullName evidence="1">Haloacid dehalogenase</fullName>
    </submittedName>
</protein>
<gene>
    <name evidence="1" type="ORF">AUC60_01630</name>
</gene>
<reference evidence="1 2" key="1">
    <citation type="journal article" date="2017" name="Syst. Appl. Microbiol.">
        <title>Pseudomonas caspiana sp. nov., a citrus pathogen in the Pseudomonas syringae phylogenetic group.</title>
        <authorList>
            <person name="Busquets A."/>
            <person name="Gomila M."/>
            <person name="Beiki F."/>
            <person name="Mulet M."/>
            <person name="Rahimian H."/>
            <person name="Garcia-Valdes E."/>
            <person name="Lalucat J."/>
        </authorList>
    </citation>
    <scope>NUCLEOTIDE SEQUENCE [LARGE SCALE GENOMIC DNA]</scope>
    <source>
        <strain evidence="1 2">FBF102</strain>
    </source>
</reference>
<sequence length="214" mass="23607">MTSPAVDGVIFDAFGTVLRITQRTNPYRELLREGRRQGLMLASDSIRIAMTTNHSFDEIASHLGVVLSRSKRLELDSALNRELASIQAFPDAKAAIKLLQQAGVKVGLCSNLAPPYGPVVRDLFPQLDGYAYSFELGVMKPDPAIYHSICNQIGVEPGHLFSGGRGRVWMIGDSPSCDRDGPRAVGILGHHLDRTGRGQFRDLEHFARLVIERR</sequence>
<comment type="caution">
    <text evidence="1">The sequence shown here is derived from an EMBL/GenBank/DDBJ whole genome shotgun (WGS) entry which is preliminary data.</text>
</comment>
<dbReference type="PANTHER" id="PTHR46649">
    <property type="match status" value="1"/>
</dbReference>
<dbReference type="EMBL" id="LOHF01000001">
    <property type="protein sequence ID" value="OUM75831.1"/>
    <property type="molecule type" value="Genomic_DNA"/>
</dbReference>
<dbReference type="Gene3D" id="3.40.50.1000">
    <property type="entry name" value="HAD superfamily/HAD-like"/>
    <property type="match status" value="1"/>
</dbReference>
<evidence type="ECO:0000313" key="1">
    <source>
        <dbReference type="EMBL" id="OUM75831.1"/>
    </source>
</evidence>
<dbReference type="SUPFAM" id="SSF56784">
    <property type="entry name" value="HAD-like"/>
    <property type="match status" value="1"/>
</dbReference>
<organism evidence="1 2">
    <name type="scientific">Pseudomonas caspiana</name>
    <dbReference type="NCBI Taxonomy" id="1451454"/>
    <lineage>
        <taxon>Bacteria</taxon>
        <taxon>Pseudomonadati</taxon>
        <taxon>Pseudomonadota</taxon>
        <taxon>Gammaproteobacteria</taxon>
        <taxon>Pseudomonadales</taxon>
        <taxon>Pseudomonadaceae</taxon>
        <taxon>Pseudomonas</taxon>
    </lineage>
</organism>